<comment type="cofactor">
    <cofactor evidence="7">
        <name>Zn(2+)</name>
        <dbReference type="ChEBI" id="CHEBI:29105"/>
    </cofactor>
    <text evidence="7">Binds 1 zinc ion.</text>
</comment>
<protein>
    <recommendedName>
        <fullName evidence="7">Endoribonuclease YbeY</fullName>
        <ecNumber evidence="7">3.1.-.-</ecNumber>
    </recommendedName>
</protein>
<dbReference type="PANTHER" id="PTHR46986">
    <property type="entry name" value="ENDORIBONUCLEASE YBEY, CHLOROPLASTIC"/>
    <property type="match status" value="1"/>
</dbReference>
<dbReference type="Gene3D" id="3.40.390.30">
    <property type="entry name" value="Metalloproteases ('zincins'), catalytic domain"/>
    <property type="match status" value="1"/>
</dbReference>
<feature type="binding site" evidence="7">
    <location>
        <position position="155"/>
    </location>
    <ligand>
        <name>Zn(2+)</name>
        <dbReference type="ChEBI" id="CHEBI:29105"/>
        <note>catalytic</note>
    </ligand>
</feature>
<feature type="binding site" evidence="7">
    <location>
        <position position="165"/>
    </location>
    <ligand>
        <name>Zn(2+)</name>
        <dbReference type="ChEBI" id="CHEBI:29105"/>
        <note>catalytic</note>
    </ligand>
</feature>
<organism evidence="9 10">
    <name type="scientific">Eiseniibacteriota bacterium</name>
    <dbReference type="NCBI Taxonomy" id="2212470"/>
    <lineage>
        <taxon>Bacteria</taxon>
        <taxon>Candidatus Eiseniibacteriota</taxon>
    </lineage>
</organism>
<dbReference type="GO" id="GO:0004222">
    <property type="term" value="F:metalloendopeptidase activity"/>
    <property type="evidence" value="ECO:0007669"/>
    <property type="project" value="InterPro"/>
</dbReference>
<keyword evidence="4 7" id="KW-0255">Endonuclease</keyword>
<evidence type="ECO:0000256" key="4">
    <source>
        <dbReference type="ARBA" id="ARBA00022759"/>
    </source>
</evidence>
<dbReference type="InterPro" id="IPR002036">
    <property type="entry name" value="YbeY"/>
</dbReference>
<dbReference type="GO" id="GO:0006364">
    <property type="term" value="P:rRNA processing"/>
    <property type="evidence" value="ECO:0007669"/>
    <property type="project" value="UniProtKB-UniRule"/>
</dbReference>
<name>A0A538TIG5_UNCEI</name>
<comment type="subcellular location">
    <subcellularLocation>
        <location evidence="7">Cytoplasm</location>
    </subcellularLocation>
</comment>
<reference evidence="9 10" key="1">
    <citation type="journal article" date="2019" name="Nat. Microbiol.">
        <title>Mediterranean grassland soil C-N compound turnover is dependent on rainfall and depth, and is mediated by genomically divergent microorganisms.</title>
        <authorList>
            <person name="Diamond S."/>
            <person name="Andeer P.F."/>
            <person name="Li Z."/>
            <person name="Crits-Christoph A."/>
            <person name="Burstein D."/>
            <person name="Anantharaman K."/>
            <person name="Lane K.R."/>
            <person name="Thomas B.C."/>
            <person name="Pan C."/>
            <person name="Northen T.R."/>
            <person name="Banfield J.F."/>
        </authorList>
    </citation>
    <scope>NUCLEOTIDE SEQUENCE [LARGE SCALE GENOMIC DNA]</scope>
    <source>
        <strain evidence="9">WS_9</strain>
    </source>
</reference>
<comment type="similarity">
    <text evidence="1 7">Belongs to the endoribonuclease YbeY family.</text>
</comment>
<keyword evidence="3 7" id="KW-0479">Metal-binding</keyword>
<evidence type="ECO:0000256" key="6">
    <source>
        <dbReference type="ARBA" id="ARBA00022833"/>
    </source>
</evidence>
<keyword evidence="2 7" id="KW-0540">Nuclease</keyword>
<evidence type="ECO:0000313" key="9">
    <source>
        <dbReference type="EMBL" id="TMQ63403.1"/>
    </source>
</evidence>
<feature type="binding site" evidence="7">
    <location>
        <position position="159"/>
    </location>
    <ligand>
        <name>Zn(2+)</name>
        <dbReference type="ChEBI" id="CHEBI:29105"/>
        <note>catalytic</note>
    </ligand>
</feature>
<dbReference type="PANTHER" id="PTHR46986:SF1">
    <property type="entry name" value="ENDORIBONUCLEASE YBEY, CHLOROPLASTIC"/>
    <property type="match status" value="1"/>
</dbReference>
<dbReference type="Pfam" id="PF02130">
    <property type="entry name" value="YbeY"/>
    <property type="match status" value="1"/>
</dbReference>
<feature type="region of interest" description="Disordered" evidence="8">
    <location>
        <begin position="1"/>
        <end position="47"/>
    </location>
</feature>
<keyword evidence="7" id="KW-0690">Ribosome biogenesis</keyword>
<evidence type="ECO:0000256" key="1">
    <source>
        <dbReference type="ARBA" id="ARBA00010875"/>
    </source>
</evidence>
<dbReference type="EMBL" id="VBOZ01000031">
    <property type="protein sequence ID" value="TMQ63403.1"/>
    <property type="molecule type" value="Genomic_DNA"/>
</dbReference>
<dbReference type="Proteomes" id="UP000317691">
    <property type="component" value="Unassembled WGS sequence"/>
</dbReference>
<dbReference type="InterPro" id="IPR020549">
    <property type="entry name" value="YbeY_CS"/>
</dbReference>
<evidence type="ECO:0000256" key="8">
    <source>
        <dbReference type="SAM" id="MobiDB-lite"/>
    </source>
</evidence>
<evidence type="ECO:0000313" key="10">
    <source>
        <dbReference type="Proteomes" id="UP000317691"/>
    </source>
</evidence>
<sequence>MRARLRSKTSRRSAKASSRSSRRSSTRGSTTRARPQRNAPVAPISVASTERNPGLRSIILKSLVRGALERLGRPLATASIVLTDDAMIRRLNLDYRESDQATDVLSFPLANPESIADPSRPIFLGEIYISLETARAQARAARRAYPREVAHLVVHGLLHLLGHDHRTPAERRRMAALEARLLRALGGTVAAMASERL</sequence>
<evidence type="ECO:0000256" key="5">
    <source>
        <dbReference type="ARBA" id="ARBA00022801"/>
    </source>
</evidence>
<feature type="compositionally biased region" description="Basic residues" evidence="8">
    <location>
        <begin position="1"/>
        <end position="25"/>
    </location>
</feature>
<proteinExistence type="inferred from homology"/>
<keyword evidence="5 7" id="KW-0378">Hydrolase</keyword>
<dbReference type="AlphaFoldDB" id="A0A538TIG5"/>
<dbReference type="GO" id="GO:0008270">
    <property type="term" value="F:zinc ion binding"/>
    <property type="evidence" value="ECO:0007669"/>
    <property type="project" value="UniProtKB-UniRule"/>
</dbReference>
<dbReference type="SUPFAM" id="SSF55486">
    <property type="entry name" value="Metalloproteases ('zincins'), catalytic domain"/>
    <property type="match status" value="1"/>
</dbReference>
<evidence type="ECO:0000256" key="2">
    <source>
        <dbReference type="ARBA" id="ARBA00022722"/>
    </source>
</evidence>
<dbReference type="NCBIfam" id="TIGR00043">
    <property type="entry name" value="rRNA maturation RNase YbeY"/>
    <property type="match status" value="1"/>
</dbReference>
<dbReference type="HAMAP" id="MF_00009">
    <property type="entry name" value="Endoribonucl_YbeY"/>
    <property type="match status" value="1"/>
</dbReference>
<comment type="caution">
    <text evidence="9">The sequence shown here is derived from an EMBL/GenBank/DDBJ whole genome shotgun (WGS) entry which is preliminary data.</text>
</comment>
<dbReference type="InterPro" id="IPR023091">
    <property type="entry name" value="MetalPrtase_cat_dom_sf_prd"/>
</dbReference>
<keyword evidence="6 7" id="KW-0862">Zinc</keyword>
<gene>
    <name evidence="7 9" type="primary">ybeY</name>
    <name evidence="9" type="ORF">E6K79_10005</name>
</gene>
<dbReference type="PROSITE" id="PS01306">
    <property type="entry name" value="UPF0054"/>
    <property type="match status" value="1"/>
</dbReference>
<dbReference type="EC" id="3.1.-.-" evidence="7"/>
<accession>A0A538TIG5</accession>
<keyword evidence="7" id="KW-0963">Cytoplasm</keyword>
<evidence type="ECO:0000256" key="7">
    <source>
        <dbReference type="HAMAP-Rule" id="MF_00009"/>
    </source>
</evidence>
<evidence type="ECO:0000256" key="3">
    <source>
        <dbReference type="ARBA" id="ARBA00022723"/>
    </source>
</evidence>
<dbReference type="GO" id="GO:0004521">
    <property type="term" value="F:RNA endonuclease activity"/>
    <property type="evidence" value="ECO:0007669"/>
    <property type="project" value="UniProtKB-UniRule"/>
</dbReference>
<keyword evidence="7" id="KW-0698">rRNA processing</keyword>
<comment type="function">
    <text evidence="7">Single strand-specific metallo-endoribonuclease involved in late-stage 70S ribosome quality control and in maturation of the 3' terminus of the 16S rRNA.</text>
</comment>
<dbReference type="GO" id="GO:0005737">
    <property type="term" value="C:cytoplasm"/>
    <property type="evidence" value="ECO:0007669"/>
    <property type="project" value="UniProtKB-SubCell"/>
</dbReference>